<evidence type="ECO:0000256" key="5">
    <source>
        <dbReference type="PROSITE-ProRule" id="PRU01379"/>
    </source>
</evidence>
<evidence type="ECO:0000256" key="3">
    <source>
        <dbReference type="ARBA" id="ARBA00022801"/>
    </source>
</evidence>
<keyword evidence="4" id="KW-0862">Zinc</keyword>
<dbReference type="Proteomes" id="UP000604083">
    <property type="component" value="Unassembled WGS sequence"/>
</dbReference>
<sequence>MPLDPQDLLARFRSAAARQDFEFEALLPDLPAFTRLAPGPVVHLSAGIHGDEPASPLAALEFLENGPAADLHWLLTPLMNPSGLARGSRENRDGLDLNRDYLHGQSAEVAAQREWLSRQPVPDLFISLHEDYDATGFYFYEIQLAGNPSVRDAVFTEIKTLLPLEPGPIIDERESSGPGWFFLEEMPDKEEFAREAGGFPEALHLGERGCPLSLTFETPTHAVTLETRIAAHLAAIAAALAEFRKF</sequence>
<dbReference type="Gene3D" id="3.40.630.10">
    <property type="entry name" value="Zn peptidases"/>
    <property type="match status" value="1"/>
</dbReference>
<evidence type="ECO:0000256" key="2">
    <source>
        <dbReference type="ARBA" id="ARBA00022723"/>
    </source>
</evidence>
<dbReference type="GO" id="GO:0004181">
    <property type="term" value="F:metallocarboxypeptidase activity"/>
    <property type="evidence" value="ECO:0007669"/>
    <property type="project" value="InterPro"/>
</dbReference>
<evidence type="ECO:0000256" key="1">
    <source>
        <dbReference type="ARBA" id="ARBA00001947"/>
    </source>
</evidence>
<feature type="domain" description="Peptidase M14" evidence="6">
    <location>
        <begin position="1"/>
        <end position="243"/>
    </location>
</feature>
<protein>
    <submittedName>
        <fullName evidence="7">Succinylglutamate desuccinylase/aspartoacylase family protein</fullName>
    </submittedName>
</protein>
<dbReference type="EMBL" id="JAENIO010000041">
    <property type="protein sequence ID" value="MBK1835117.1"/>
    <property type="molecule type" value="Genomic_DNA"/>
</dbReference>
<dbReference type="SUPFAM" id="SSF53187">
    <property type="entry name" value="Zn-dependent exopeptidases"/>
    <property type="match status" value="1"/>
</dbReference>
<dbReference type="AlphaFoldDB" id="A0A934RNM7"/>
<keyword evidence="2" id="KW-0479">Metal-binding</keyword>
<dbReference type="Pfam" id="PF24827">
    <property type="entry name" value="AstE_AspA_cat"/>
    <property type="match status" value="1"/>
</dbReference>
<comment type="caution">
    <text evidence="7">The sequence shown here is derived from an EMBL/GenBank/DDBJ whole genome shotgun (WGS) entry which is preliminary data.</text>
</comment>
<evidence type="ECO:0000313" key="8">
    <source>
        <dbReference type="Proteomes" id="UP000604083"/>
    </source>
</evidence>
<evidence type="ECO:0000256" key="4">
    <source>
        <dbReference type="ARBA" id="ARBA00022833"/>
    </source>
</evidence>
<dbReference type="GO" id="GO:0006508">
    <property type="term" value="P:proteolysis"/>
    <property type="evidence" value="ECO:0007669"/>
    <property type="project" value="InterPro"/>
</dbReference>
<keyword evidence="3" id="KW-0378">Hydrolase</keyword>
<evidence type="ECO:0000313" key="7">
    <source>
        <dbReference type="EMBL" id="MBK1835117.1"/>
    </source>
</evidence>
<dbReference type="RefSeq" id="WP_200392549.1">
    <property type="nucleotide sequence ID" value="NZ_JAENIO010000041.1"/>
</dbReference>
<proteinExistence type="inferred from homology"/>
<dbReference type="GO" id="GO:0008270">
    <property type="term" value="F:zinc ion binding"/>
    <property type="evidence" value="ECO:0007669"/>
    <property type="project" value="InterPro"/>
</dbReference>
<dbReference type="GO" id="GO:0016788">
    <property type="term" value="F:hydrolase activity, acting on ester bonds"/>
    <property type="evidence" value="ECO:0007669"/>
    <property type="project" value="InterPro"/>
</dbReference>
<dbReference type="InterPro" id="IPR000834">
    <property type="entry name" value="Peptidase_M14"/>
</dbReference>
<organism evidence="7 8">
    <name type="scientific">Roseibacillus ishigakijimensis</name>
    <dbReference type="NCBI Taxonomy" id="454146"/>
    <lineage>
        <taxon>Bacteria</taxon>
        <taxon>Pseudomonadati</taxon>
        <taxon>Verrucomicrobiota</taxon>
        <taxon>Verrucomicrobiia</taxon>
        <taxon>Verrucomicrobiales</taxon>
        <taxon>Verrucomicrobiaceae</taxon>
        <taxon>Roseibacillus</taxon>
    </lineage>
</organism>
<keyword evidence="8" id="KW-1185">Reference proteome</keyword>
<comment type="cofactor">
    <cofactor evidence="1">
        <name>Zn(2+)</name>
        <dbReference type="ChEBI" id="CHEBI:29105"/>
    </cofactor>
</comment>
<name>A0A934RNM7_9BACT</name>
<gene>
    <name evidence="7" type="ORF">JIN78_13690</name>
</gene>
<dbReference type="InterPro" id="IPR055438">
    <property type="entry name" value="AstE_AspA_cat"/>
</dbReference>
<comment type="similarity">
    <text evidence="5">Belongs to the peptidase M14 family.</text>
</comment>
<accession>A0A934RNM7</accession>
<reference evidence="7" key="1">
    <citation type="submission" date="2021-01" db="EMBL/GenBank/DDBJ databases">
        <title>Modified the classification status of verrucomicrobia.</title>
        <authorList>
            <person name="Feng X."/>
        </authorList>
    </citation>
    <scope>NUCLEOTIDE SEQUENCE</scope>
    <source>
        <strain evidence="7">KCTC 12986</strain>
    </source>
</reference>
<feature type="active site" description="Proton donor/acceptor" evidence="5">
    <location>
        <position position="217"/>
    </location>
</feature>
<dbReference type="PROSITE" id="PS52035">
    <property type="entry name" value="PEPTIDASE_M14"/>
    <property type="match status" value="1"/>
</dbReference>
<evidence type="ECO:0000259" key="6">
    <source>
        <dbReference type="PROSITE" id="PS52035"/>
    </source>
</evidence>